<accession>X1VU35</accession>
<sequence length="58" mass="6582">ARDDWIDERWNRKISTNAMGPAVIDWVMQSRRLMYSIGNSGQSLPHGSLSFIEDSKSA</sequence>
<reference evidence="2" key="1">
    <citation type="journal article" date="2014" name="Front. Microbiol.">
        <title>High frequency of phylogenetically diverse reductive dehalogenase-homologous genes in deep subseafloor sedimentary metagenomes.</title>
        <authorList>
            <person name="Kawai M."/>
            <person name="Futagami T."/>
            <person name="Toyoda A."/>
            <person name="Takaki Y."/>
            <person name="Nishi S."/>
            <person name="Hori S."/>
            <person name="Arai W."/>
            <person name="Tsubouchi T."/>
            <person name="Morono Y."/>
            <person name="Uchiyama I."/>
            <person name="Ito T."/>
            <person name="Fujiyama A."/>
            <person name="Inagaki F."/>
            <person name="Takami H."/>
        </authorList>
    </citation>
    <scope>NUCLEOTIDE SEQUENCE</scope>
    <source>
        <strain evidence="2">Expedition CK06-06</strain>
    </source>
</reference>
<feature type="non-terminal residue" evidence="2">
    <location>
        <position position="1"/>
    </location>
</feature>
<evidence type="ECO:0000256" key="1">
    <source>
        <dbReference type="SAM" id="MobiDB-lite"/>
    </source>
</evidence>
<proteinExistence type="predicted"/>
<comment type="caution">
    <text evidence="2">The sequence shown here is derived from an EMBL/GenBank/DDBJ whole genome shotgun (WGS) entry which is preliminary data.</text>
</comment>
<gene>
    <name evidence="2" type="ORF">S12H4_56156</name>
</gene>
<dbReference type="EMBL" id="BARW01036119">
    <property type="protein sequence ID" value="GAJ24627.1"/>
    <property type="molecule type" value="Genomic_DNA"/>
</dbReference>
<evidence type="ECO:0000313" key="2">
    <source>
        <dbReference type="EMBL" id="GAJ24627.1"/>
    </source>
</evidence>
<dbReference type="AlphaFoldDB" id="X1VU35"/>
<organism evidence="2">
    <name type="scientific">marine sediment metagenome</name>
    <dbReference type="NCBI Taxonomy" id="412755"/>
    <lineage>
        <taxon>unclassified sequences</taxon>
        <taxon>metagenomes</taxon>
        <taxon>ecological metagenomes</taxon>
    </lineage>
</organism>
<name>X1VU35_9ZZZZ</name>
<protein>
    <submittedName>
        <fullName evidence="2">Uncharacterized protein</fullName>
    </submittedName>
</protein>
<feature type="region of interest" description="Disordered" evidence="1">
    <location>
        <begin position="39"/>
        <end position="58"/>
    </location>
</feature>